<gene>
    <name evidence="1" type="ORF">KI810_10625</name>
</gene>
<accession>A0ABS5SEA3</accession>
<organism evidence="1 2">
    <name type="scientific">Geomobilimonas luticola</name>
    <dbReference type="NCBI Taxonomy" id="1114878"/>
    <lineage>
        <taxon>Bacteria</taxon>
        <taxon>Pseudomonadati</taxon>
        <taxon>Thermodesulfobacteriota</taxon>
        <taxon>Desulfuromonadia</taxon>
        <taxon>Geobacterales</taxon>
        <taxon>Geobacteraceae</taxon>
        <taxon>Geomobilimonas</taxon>
    </lineage>
</organism>
<evidence type="ECO:0000313" key="1">
    <source>
        <dbReference type="EMBL" id="MBT0653510.1"/>
    </source>
</evidence>
<reference evidence="1 2" key="1">
    <citation type="submission" date="2021-05" db="EMBL/GenBank/DDBJ databases">
        <title>The draft genome of Geobacter luticola JCM 17780.</title>
        <authorList>
            <person name="Xu Z."/>
            <person name="Masuda Y."/>
            <person name="Itoh H."/>
            <person name="Senoo K."/>
        </authorList>
    </citation>
    <scope>NUCLEOTIDE SEQUENCE [LARGE SCALE GENOMIC DNA]</scope>
    <source>
        <strain evidence="1 2">JCM 17780</strain>
    </source>
</reference>
<evidence type="ECO:0008006" key="3">
    <source>
        <dbReference type="Google" id="ProtNLM"/>
    </source>
</evidence>
<keyword evidence="2" id="KW-1185">Reference proteome</keyword>
<dbReference type="Proteomes" id="UP000756860">
    <property type="component" value="Unassembled WGS sequence"/>
</dbReference>
<proteinExistence type="predicted"/>
<name>A0ABS5SEA3_9BACT</name>
<evidence type="ECO:0000313" key="2">
    <source>
        <dbReference type="Proteomes" id="UP000756860"/>
    </source>
</evidence>
<sequence>MSEKLTDDQAVALEEAVISTSCEIAALVNILERKGLITRNELTEEVQRIRESMRGMIVTYK</sequence>
<comment type="caution">
    <text evidence="1">The sequence shown here is derived from an EMBL/GenBank/DDBJ whole genome shotgun (WGS) entry which is preliminary data.</text>
</comment>
<dbReference type="RefSeq" id="WP_214175516.1">
    <property type="nucleotide sequence ID" value="NZ_JAHCVK010000004.1"/>
</dbReference>
<protein>
    <recommendedName>
        <fullName evidence="3">CARD domain-containing protein</fullName>
    </recommendedName>
</protein>
<dbReference type="EMBL" id="JAHCVK010000004">
    <property type="protein sequence ID" value="MBT0653510.1"/>
    <property type="molecule type" value="Genomic_DNA"/>
</dbReference>